<evidence type="ECO:0000313" key="2">
    <source>
        <dbReference type="Proteomes" id="UP000245489"/>
    </source>
</evidence>
<gene>
    <name evidence="1" type="ORF">LV89_04458</name>
</gene>
<proteinExistence type="predicted"/>
<keyword evidence="2" id="KW-1185">Reference proteome</keyword>
<dbReference type="AlphaFoldDB" id="A0A316DI43"/>
<organism evidence="1 2">
    <name type="scientific">Arcicella aurantiaca</name>
    <dbReference type="NCBI Taxonomy" id="591202"/>
    <lineage>
        <taxon>Bacteria</taxon>
        <taxon>Pseudomonadati</taxon>
        <taxon>Bacteroidota</taxon>
        <taxon>Cytophagia</taxon>
        <taxon>Cytophagales</taxon>
        <taxon>Flectobacillaceae</taxon>
        <taxon>Arcicella</taxon>
    </lineage>
</organism>
<sequence>MGNKTIIQEKELLSSPETVLNIIQTIEKEKENHINILIELFRTTPSGQNKNDVVLLLSEYEVEDFVSMVIDEIKKNINGRDIGTLIYSLNGKFLRESVYDLIVILCSLKTKYDNFEALEMIKLVLEENNELFSKKVMSKAIKKVNQKIAITNEKEDSYKYLKWCLIWLNSRA</sequence>
<dbReference type="RefSeq" id="WP_146199235.1">
    <property type="nucleotide sequence ID" value="NZ_QGGO01000037.1"/>
</dbReference>
<dbReference type="EMBL" id="QGGO01000037">
    <property type="protein sequence ID" value="PWK17172.1"/>
    <property type="molecule type" value="Genomic_DNA"/>
</dbReference>
<accession>A0A316DI43</accession>
<protein>
    <submittedName>
        <fullName evidence="1">Uncharacterized protein</fullName>
    </submittedName>
</protein>
<evidence type="ECO:0000313" key="1">
    <source>
        <dbReference type="EMBL" id="PWK17172.1"/>
    </source>
</evidence>
<name>A0A316DI43_9BACT</name>
<comment type="caution">
    <text evidence="1">The sequence shown here is derived from an EMBL/GenBank/DDBJ whole genome shotgun (WGS) entry which is preliminary data.</text>
</comment>
<dbReference type="Proteomes" id="UP000245489">
    <property type="component" value="Unassembled WGS sequence"/>
</dbReference>
<reference evidence="1 2" key="1">
    <citation type="submission" date="2018-05" db="EMBL/GenBank/DDBJ databases">
        <title>Genomic Encyclopedia of Archaeal and Bacterial Type Strains, Phase II (KMG-II): from individual species to whole genera.</title>
        <authorList>
            <person name="Goeker M."/>
        </authorList>
    </citation>
    <scope>NUCLEOTIDE SEQUENCE [LARGE SCALE GENOMIC DNA]</scope>
    <source>
        <strain evidence="1 2">DSM 22214</strain>
    </source>
</reference>